<reference evidence="3 4" key="1">
    <citation type="submission" date="2015-10" db="EMBL/GenBank/DDBJ databases">
        <title>Draft genome sequence of Streptomyces canus DSM 40017, type strain for the species Streptomyces canus.</title>
        <authorList>
            <person name="Ruckert C."/>
            <person name="Winkler A."/>
            <person name="Kalinowski J."/>
            <person name="Kampfer P."/>
            <person name="Glaeser S."/>
        </authorList>
    </citation>
    <scope>NUCLEOTIDE SEQUENCE [LARGE SCALE GENOMIC DNA]</scope>
    <source>
        <strain evidence="3 4">DSM 40017</strain>
    </source>
</reference>
<feature type="transmembrane region" description="Helical" evidence="2">
    <location>
        <begin position="260"/>
        <end position="282"/>
    </location>
</feature>
<feature type="transmembrane region" description="Helical" evidence="2">
    <location>
        <begin position="392"/>
        <end position="415"/>
    </location>
</feature>
<evidence type="ECO:0000313" key="4">
    <source>
        <dbReference type="Proteomes" id="UP000053669"/>
    </source>
</evidence>
<feature type="region of interest" description="Disordered" evidence="1">
    <location>
        <begin position="422"/>
        <end position="534"/>
    </location>
</feature>
<proteinExistence type="predicted"/>
<dbReference type="Pfam" id="PF19877">
    <property type="entry name" value="DUF6350"/>
    <property type="match status" value="1"/>
</dbReference>
<feature type="transmembrane region" description="Helical" evidence="2">
    <location>
        <begin position="323"/>
        <end position="343"/>
    </location>
</feature>
<keyword evidence="2" id="KW-1133">Transmembrane helix</keyword>
<feature type="transmembrane region" description="Helical" evidence="2">
    <location>
        <begin position="64"/>
        <end position="81"/>
    </location>
</feature>
<feature type="transmembrane region" description="Helical" evidence="2">
    <location>
        <begin position="158"/>
        <end position="181"/>
    </location>
</feature>
<feature type="transmembrane region" description="Helical" evidence="2">
    <location>
        <begin position="129"/>
        <end position="149"/>
    </location>
</feature>
<sequence length="534" mass="53556">MIQTTARRTSFSPLLARLRDRTPGLAAGLLGGAVAAGLGLGSSAVLVIMLWISSPYPDSGPGGALHVATALWLLAHGVELVRTDTLSGVPAPVGVTPLLLPALPLWLVHRAARDAASEDEESPAASGRTAWAGVVLGYLPVAAAAALYASGGALRPSWVWTCVCLPVLVMGAAGVGVWTAYGRPSDAVDGELVLLPPAMRRLVLGADARARLAVAARAAGAGISVVIGGGAALLGVSLVAHGAATRASFLHLTEGWSGRFAVLLLCLTLVPNAVVWAAGYAVGPGFVLGAGHVVGPLSSDPAPTLPSFPLLAAVPEAGPGGPAHWAAGAVPLVAGAVVGWFVGRASAAGWSRGRTAGAVCWAAVLCAGAVAALAVPAGGPLGVGTLARLGPVWWQVGGAVVGWIVGVGLPVALAVRAWRGRSRGGPRQWVPVPRLSPRKATGGAETAPGAVPGTAPAAVPVEASGPQDDTCNQQDTYEPYDVLPAAPQAGPVPSATPWYDDPAHETRWAALKEASTPPEEAPPEESPEKPPPTD</sequence>
<feature type="transmembrane region" description="Helical" evidence="2">
    <location>
        <begin position="88"/>
        <end position="109"/>
    </location>
</feature>
<feature type="transmembrane region" description="Helical" evidence="2">
    <location>
        <begin position="25"/>
        <end position="52"/>
    </location>
</feature>
<feature type="transmembrane region" description="Helical" evidence="2">
    <location>
        <begin position="355"/>
        <end position="377"/>
    </location>
</feature>
<dbReference type="Proteomes" id="UP000053669">
    <property type="component" value="Unassembled WGS sequence"/>
</dbReference>
<dbReference type="EMBL" id="LMWU01000007">
    <property type="protein sequence ID" value="KUN73080.1"/>
    <property type="molecule type" value="Genomic_DNA"/>
</dbReference>
<name>A0A124I040_9ACTN</name>
<dbReference type="STRING" id="58343.AQJ46_07615"/>
<keyword evidence="2" id="KW-0812">Transmembrane</keyword>
<organism evidence="3 4">
    <name type="scientific">Streptomyces canus</name>
    <dbReference type="NCBI Taxonomy" id="58343"/>
    <lineage>
        <taxon>Bacteria</taxon>
        <taxon>Bacillati</taxon>
        <taxon>Actinomycetota</taxon>
        <taxon>Actinomycetes</taxon>
        <taxon>Kitasatosporales</taxon>
        <taxon>Streptomycetaceae</taxon>
        <taxon>Streptomyces</taxon>
        <taxon>Streptomyces aurantiacus group</taxon>
    </lineage>
</organism>
<comment type="caution">
    <text evidence="3">The sequence shown here is derived from an EMBL/GenBank/DDBJ whole genome shotgun (WGS) entry which is preliminary data.</text>
</comment>
<feature type="compositionally biased region" description="Low complexity" evidence="1">
    <location>
        <begin position="440"/>
        <end position="463"/>
    </location>
</feature>
<feature type="compositionally biased region" description="Polar residues" evidence="1">
    <location>
        <begin position="467"/>
        <end position="476"/>
    </location>
</feature>
<dbReference type="AlphaFoldDB" id="A0A124I040"/>
<keyword evidence="2" id="KW-0472">Membrane</keyword>
<gene>
    <name evidence="3" type="ORF">AQJ46_07615</name>
</gene>
<dbReference type="InterPro" id="IPR045931">
    <property type="entry name" value="DUF6350"/>
</dbReference>
<protein>
    <recommendedName>
        <fullName evidence="5">Integral membrane protein</fullName>
    </recommendedName>
</protein>
<evidence type="ECO:0000256" key="1">
    <source>
        <dbReference type="SAM" id="MobiDB-lite"/>
    </source>
</evidence>
<accession>A0A124I040</accession>
<evidence type="ECO:0008006" key="5">
    <source>
        <dbReference type="Google" id="ProtNLM"/>
    </source>
</evidence>
<feature type="transmembrane region" description="Helical" evidence="2">
    <location>
        <begin position="218"/>
        <end position="240"/>
    </location>
</feature>
<dbReference type="RefSeq" id="WP_059204842.1">
    <property type="nucleotide sequence ID" value="NZ_KQ948657.1"/>
</dbReference>
<evidence type="ECO:0000313" key="3">
    <source>
        <dbReference type="EMBL" id="KUN73080.1"/>
    </source>
</evidence>
<evidence type="ECO:0000256" key="2">
    <source>
        <dbReference type="SAM" id="Phobius"/>
    </source>
</evidence>